<gene>
    <name evidence="5" type="ORF">HK097_004882</name>
</gene>
<dbReference type="Gene3D" id="1.25.40.10">
    <property type="entry name" value="Tetratricopeptide repeat domain"/>
    <property type="match status" value="1"/>
</dbReference>
<organism evidence="5 6">
    <name type="scientific">Rhizophlyctis rosea</name>
    <dbReference type="NCBI Taxonomy" id="64517"/>
    <lineage>
        <taxon>Eukaryota</taxon>
        <taxon>Fungi</taxon>
        <taxon>Fungi incertae sedis</taxon>
        <taxon>Chytridiomycota</taxon>
        <taxon>Chytridiomycota incertae sedis</taxon>
        <taxon>Chytridiomycetes</taxon>
        <taxon>Rhizophlyctidales</taxon>
        <taxon>Rhizophlyctidaceae</taxon>
        <taxon>Rhizophlyctis</taxon>
    </lineage>
</organism>
<feature type="repeat" description="TPR" evidence="2">
    <location>
        <begin position="219"/>
        <end position="252"/>
    </location>
</feature>
<comment type="similarity">
    <text evidence="1">Belongs to the sel-1 family.</text>
</comment>
<dbReference type="SUPFAM" id="SSF81901">
    <property type="entry name" value="HCP-like"/>
    <property type="match status" value="2"/>
</dbReference>
<sequence length="453" mass="49060">MPSQTRPSPGGSEPPLLYPDGNPYQWSETPESVTIQLVVPNNFQSPKKGGDHVIAFARDSLVVHIAGEKRERIKGKLFAPVNKEESTYEMNVDKLSKTGLHLLTITLTKSTPNKEWPILISATLSGGKVLDPSTDAEDIDPQSAFILGDVYLQAKNIHMAVGHYQKAASRDNVPALLKLAAWHMLGDSEPDSLVLGIPFKRDLEKAFEYHLKAAHLGHAEAAHHVGMVYLEKGNYAKAAEYFELAQKIMDSYNGKVVEKQLYASNAMRLGLMHADGDEGWKKPDIDAAIPYYAVAADLGNPDGTFALAACALNGWGMPQNIQFAVHMIRQTNELLPPHLKNPPRIPPQLEGLDLEVGMEVLAGVWNRFREELGLGPEQGMGLPFLVEQTHKFIAEMGGFEVVRKKLRDAEAANAADAAAAAAAAAESVNGSAVRRGGTSSTSAPKMKTATSSS</sequence>
<feature type="domain" description="CS" evidence="4">
    <location>
        <begin position="19"/>
        <end position="120"/>
    </location>
</feature>
<evidence type="ECO:0000256" key="3">
    <source>
        <dbReference type="SAM" id="MobiDB-lite"/>
    </source>
</evidence>
<keyword evidence="6" id="KW-1185">Reference proteome</keyword>
<dbReference type="AlphaFoldDB" id="A0AAD5S0N4"/>
<evidence type="ECO:0000259" key="4">
    <source>
        <dbReference type="PROSITE" id="PS51203"/>
    </source>
</evidence>
<reference evidence="5" key="1">
    <citation type="submission" date="2020-05" db="EMBL/GenBank/DDBJ databases">
        <title>Phylogenomic resolution of chytrid fungi.</title>
        <authorList>
            <person name="Stajich J.E."/>
            <person name="Amses K."/>
            <person name="Simmons R."/>
            <person name="Seto K."/>
            <person name="Myers J."/>
            <person name="Bonds A."/>
            <person name="Quandt C.A."/>
            <person name="Barry K."/>
            <person name="Liu P."/>
            <person name="Grigoriev I."/>
            <person name="Longcore J.E."/>
            <person name="James T.Y."/>
        </authorList>
    </citation>
    <scope>NUCLEOTIDE SEQUENCE</scope>
    <source>
        <strain evidence="5">JEL0318</strain>
    </source>
</reference>
<protein>
    <recommendedName>
        <fullName evidence="4">CS domain-containing protein</fullName>
    </recommendedName>
</protein>
<dbReference type="PROSITE" id="PS50005">
    <property type="entry name" value="TPR"/>
    <property type="match status" value="1"/>
</dbReference>
<keyword evidence="2" id="KW-0802">TPR repeat</keyword>
<evidence type="ECO:0000256" key="1">
    <source>
        <dbReference type="ARBA" id="ARBA00038101"/>
    </source>
</evidence>
<dbReference type="SUPFAM" id="SSF49764">
    <property type="entry name" value="HSP20-like chaperones"/>
    <property type="match status" value="1"/>
</dbReference>
<name>A0AAD5S0N4_9FUNG</name>
<dbReference type="SMART" id="SM00028">
    <property type="entry name" value="TPR"/>
    <property type="match status" value="2"/>
</dbReference>
<feature type="non-terminal residue" evidence="5">
    <location>
        <position position="1"/>
    </location>
</feature>
<evidence type="ECO:0000256" key="2">
    <source>
        <dbReference type="PROSITE-ProRule" id="PRU00339"/>
    </source>
</evidence>
<dbReference type="InterPro" id="IPR008978">
    <property type="entry name" value="HSP20-like_chaperone"/>
</dbReference>
<dbReference type="Pfam" id="PF13181">
    <property type="entry name" value="TPR_8"/>
    <property type="match status" value="1"/>
</dbReference>
<dbReference type="CDD" id="cd06467">
    <property type="entry name" value="p23_NUDC_like"/>
    <property type="match status" value="1"/>
</dbReference>
<comment type="caution">
    <text evidence="5">The sequence shown here is derived from an EMBL/GenBank/DDBJ whole genome shotgun (WGS) entry which is preliminary data.</text>
</comment>
<dbReference type="InterPro" id="IPR019734">
    <property type="entry name" value="TPR_rpt"/>
</dbReference>
<dbReference type="Pfam" id="PF04969">
    <property type="entry name" value="CS"/>
    <property type="match status" value="1"/>
</dbReference>
<dbReference type="PANTHER" id="PTHR11102:SF147">
    <property type="entry name" value="SEL1L ADAPTOR SUBUNIT OF ERAD E3 UBIQUITIN LIGASE"/>
    <property type="match status" value="1"/>
</dbReference>
<proteinExistence type="inferred from homology"/>
<evidence type="ECO:0000313" key="5">
    <source>
        <dbReference type="EMBL" id="KAJ3033371.1"/>
    </source>
</evidence>
<dbReference type="GO" id="GO:0036503">
    <property type="term" value="P:ERAD pathway"/>
    <property type="evidence" value="ECO:0007669"/>
    <property type="project" value="TreeGrafter"/>
</dbReference>
<dbReference type="PROSITE" id="PS51203">
    <property type="entry name" value="CS"/>
    <property type="match status" value="1"/>
</dbReference>
<dbReference type="Gene3D" id="2.60.40.790">
    <property type="match status" value="1"/>
</dbReference>
<dbReference type="PANTHER" id="PTHR11102">
    <property type="entry name" value="SEL-1-LIKE PROTEIN"/>
    <property type="match status" value="1"/>
</dbReference>
<dbReference type="GO" id="GO:0005789">
    <property type="term" value="C:endoplasmic reticulum membrane"/>
    <property type="evidence" value="ECO:0007669"/>
    <property type="project" value="TreeGrafter"/>
</dbReference>
<dbReference type="Proteomes" id="UP001212841">
    <property type="component" value="Unassembled WGS sequence"/>
</dbReference>
<dbReference type="SMART" id="SM00671">
    <property type="entry name" value="SEL1"/>
    <property type="match status" value="5"/>
</dbReference>
<dbReference type="InterPro" id="IPR050767">
    <property type="entry name" value="Sel1_AlgK"/>
</dbReference>
<dbReference type="Pfam" id="PF08238">
    <property type="entry name" value="Sel1"/>
    <property type="match status" value="4"/>
</dbReference>
<feature type="region of interest" description="Disordered" evidence="3">
    <location>
        <begin position="426"/>
        <end position="453"/>
    </location>
</feature>
<evidence type="ECO:0000313" key="6">
    <source>
        <dbReference type="Proteomes" id="UP001212841"/>
    </source>
</evidence>
<feature type="region of interest" description="Disordered" evidence="3">
    <location>
        <begin position="1"/>
        <end position="22"/>
    </location>
</feature>
<feature type="compositionally biased region" description="Polar residues" evidence="3">
    <location>
        <begin position="437"/>
        <end position="453"/>
    </location>
</feature>
<dbReference type="InterPro" id="IPR006597">
    <property type="entry name" value="Sel1-like"/>
</dbReference>
<dbReference type="InterPro" id="IPR007052">
    <property type="entry name" value="CS_dom"/>
</dbReference>
<dbReference type="EMBL" id="JADGJD010002301">
    <property type="protein sequence ID" value="KAJ3033371.1"/>
    <property type="molecule type" value="Genomic_DNA"/>
</dbReference>
<dbReference type="InterPro" id="IPR011990">
    <property type="entry name" value="TPR-like_helical_dom_sf"/>
</dbReference>
<accession>A0AAD5S0N4</accession>